<dbReference type="GO" id="GO:0005737">
    <property type="term" value="C:cytoplasm"/>
    <property type="evidence" value="ECO:0007669"/>
    <property type="project" value="UniProtKB-SubCell"/>
</dbReference>
<keyword evidence="11 14" id="KW-0255">Endonuclease</keyword>
<keyword evidence="10 14" id="KW-0479">Metal-binding</keyword>
<dbReference type="GO" id="GO:0043137">
    <property type="term" value="P:DNA replication, removal of RNA primer"/>
    <property type="evidence" value="ECO:0007669"/>
    <property type="project" value="TreeGrafter"/>
</dbReference>
<dbReference type="InterPro" id="IPR022898">
    <property type="entry name" value="RNase_HII"/>
</dbReference>
<dbReference type="NCBIfam" id="NF000595">
    <property type="entry name" value="PRK00015.1-3"/>
    <property type="match status" value="1"/>
</dbReference>
<comment type="cofactor">
    <cofactor evidence="2">
        <name>Mg(2+)</name>
        <dbReference type="ChEBI" id="CHEBI:18420"/>
    </cofactor>
</comment>
<dbReference type="PROSITE" id="PS51975">
    <property type="entry name" value="RNASE_H_2"/>
    <property type="match status" value="1"/>
</dbReference>
<evidence type="ECO:0000256" key="16">
    <source>
        <dbReference type="RuleBase" id="RU003515"/>
    </source>
</evidence>
<name>A0A6N7ISX1_9FIRM</name>
<evidence type="ECO:0000256" key="10">
    <source>
        <dbReference type="ARBA" id="ARBA00022723"/>
    </source>
</evidence>
<dbReference type="PANTHER" id="PTHR10954">
    <property type="entry name" value="RIBONUCLEASE H2 SUBUNIT A"/>
    <property type="match status" value="1"/>
</dbReference>
<feature type="binding site" evidence="14 15">
    <location>
        <position position="81"/>
    </location>
    <ligand>
        <name>a divalent metal cation</name>
        <dbReference type="ChEBI" id="CHEBI:60240"/>
    </ligand>
</feature>
<dbReference type="InterPro" id="IPR012337">
    <property type="entry name" value="RNaseH-like_sf"/>
</dbReference>
<evidence type="ECO:0000256" key="2">
    <source>
        <dbReference type="ARBA" id="ARBA00001946"/>
    </source>
</evidence>
<dbReference type="NCBIfam" id="NF000594">
    <property type="entry name" value="PRK00015.1-1"/>
    <property type="match status" value="1"/>
</dbReference>
<evidence type="ECO:0000256" key="13">
    <source>
        <dbReference type="ARBA" id="ARBA00023211"/>
    </source>
</evidence>
<comment type="cofactor">
    <cofactor evidence="14 15">
        <name>Mn(2+)</name>
        <dbReference type="ChEBI" id="CHEBI:29035"/>
    </cofactor>
    <cofactor evidence="14 15">
        <name>Mg(2+)</name>
        <dbReference type="ChEBI" id="CHEBI:18420"/>
    </cofactor>
    <text evidence="14 15">Manganese or magnesium. Binds 1 divalent metal ion per monomer in the absence of substrate. May bind a second metal ion after substrate binding.</text>
</comment>
<evidence type="ECO:0000256" key="6">
    <source>
        <dbReference type="ARBA" id="ARBA00012180"/>
    </source>
</evidence>
<dbReference type="FunFam" id="3.30.420.10:FF:000006">
    <property type="entry name" value="Ribonuclease HII"/>
    <property type="match status" value="1"/>
</dbReference>
<dbReference type="GO" id="GO:0006298">
    <property type="term" value="P:mismatch repair"/>
    <property type="evidence" value="ECO:0007669"/>
    <property type="project" value="TreeGrafter"/>
</dbReference>
<gene>
    <name evidence="14" type="primary">rnhB</name>
    <name evidence="18" type="ORF">GFC01_07915</name>
</gene>
<dbReference type="InterPro" id="IPR024567">
    <property type="entry name" value="RNase_HII/HIII_dom"/>
</dbReference>
<dbReference type="SUPFAM" id="SSF53098">
    <property type="entry name" value="Ribonuclease H-like"/>
    <property type="match status" value="1"/>
</dbReference>
<evidence type="ECO:0000256" key="15">
    <source>
        <dbReference type="PROSITE-ProRule" id="PRU01319"/>
    </source>
</evidence>
<dbReference type="Gene3D" id="3.30.420.10">
    <property type="entry name" value="Ribonuclease H-like superfamily/Ribonuclease H"/>
    <property type="match status" value="1"/>
</dbReference>
<evidence type="ECO:0000259" key="17">
    <source>
        <dbReference type="PROSITE" id="PS51975"/>
    </source>
</evidence>
<keyword evidence="9 14" id="KW-0540">Nuclease</keyword>
<evidence type="ECO:0000256" key="1">
    <source>
        <dbReference type="ARBA" id="ARBA00000077"/>
    </source>
</evidence>
<evidence type="ECO:0000256" key="12">
    <source>
        <dbReference type="ARBA" id="ARBA00022801"/>
    </source>
</evidence>
<dbReference type="GO" id="GO:0032299">
    <property type="term" value="C:ribonuclease H2 complex"/>
    <property type="evidence" value="ECO:0007669"/>
    <property type="project" value="TreeGrafter"/>
</dbReference>
<dbReference type="HAMAP" id="MF_00052_B">
    <property type="entry name" value="RNase_HII_B"/>
    <property type="match status" value="1"/>
</dbReference>
<dbReference type="InterPro" id="IPR001352">
    <property type="entry name" value="RNase_HII/HIII"/>
</dbReference>
<keyword evidence="8 14" id="KW-0963">Cytoplasm</keyword>
<dbReference type="EC" id="3.1.26.4" evidence="6 14"/>
<feature type="domain" description="RNase H type-2" evidence="17">
    <location>
        <begin position="74"/>
        <end position="263"/>
    </location>
</feature>
<comment type="caution">
    <text evidence="18">The sequence shown here is derived from an EMBL/GenBank/DDBJ whole genome shotgun (WGS) entry which is preliminary data.</text>
</comment>
<evidence type="ECO:0000256" key="14">
    <source>
        <dbReference type="HAMAP-Rule" id="MF_00052"/>
    </source>
</evidence>
<dbReference type="GO" id="GO:0030145">
    <property type="term" value="F:manganese ion binding"/>
    <property type="evidence" value="ECO:0007669"/>
    <property type="project" value="UniProtKB-UniRule"/>
</dbReference>
<evidence type="ECO:0000256" key="8">
    <source>
        <dbReference type="ARBA" id="ARBA00022490"/>
    </source>
</evidence>
<dbReference type="GO" id="GO:0004523">
    <property type="term" value="F:RNA-DNA hybrid ribonuclease activity"/>
    <property type="evidence" value="ECO:0007669"/>
    <property type="project" value="UniProtKB-UniRule"/>
</dbReference>
<comment type="function">
    <text evidence="3 14 16">Endonuclease that specifically degrades the RNA of RNA-DNA hybrids.</text>
</comment>
<evidence type="ECO:0000256" key="9">
    <source>
        <dbReference type="ARBA" id="ARBA00022722"/>
    </source>
</evidence>
<organism evidence="18 19">
    <name type="scientific">Desulfofundulus thermobenzoicus</name>
    <dbReference type="NCBI Taxonomy" id="29376"/>
    <lineage>
        <taxon>Bacteria</taxon>
        <taxon>Bacillati</taxon>
        <taxon>Bacillota</taxon>
        <taxon>Clostridia</taxon>
        <taxon>Eubacteriales</taxon>
        <taxon>Peptococcaceae</taxon>
        <taxon>Desulfofundulus</taxon>
    </lineage>
</organism>
<proteinExistence type="inferred from homology"/>
<dbReference type="Pfam" id="PF01351">
    <property type="entry name" value="RNase_HII"/>
    <property type="match status" value="1"/>
</dbReference>
<dbReference type="Proteomes" id="UP000441717">
    <property type="component" value="Unassembled WGS sequence"/>
</dbReference>
<dbReference type="GO" id="GO:0003723">
    <property type="term" value="F:RNA binding"/>
    <property type="evidence" value="ECO:0007669"/>
    <property type="project" value="UniProtKB-UniRule"/>
</dbReference>
<evidence type="ECO:0000256" key="11">
    <source>
        <dbReference type="ARBA" id="ARBA00022759"/>
    </source>
</evidence>
<feature type="binding site" evidence="14 15">
    <location>
        <position position="80"/>
    </location>
    <ligand>
        <name>a divalent metal cation</name>
        <dbReference type="ChEBI" id="CHEBI:60240"/>
    </ligand>
</feature>
<sequence>MDIERLTLPQIKRLLEARGEPPEELLAAMAGDGRPGVRRLLDSIYRKRNRRLRQREHLNTLYSFEDELHARGITMVAGVDEAGRGPLAGPVVAAAVILPPRAPLWGLDDSKKVPPARREILALEIKKMALDWSVGISTVQEIQLLNIHHASMLAMRRAVRGLSLMPQYLLVDGRHMLDMPVDQQPLVGGDAVSASIAAASILAKVTRDHLMQAFHQIYPQYGFDSHKGYPTPSHLEALARWGPCPIHRSGFQPVKKLLDCHAPGATNGDSFDD</sequence>
<accession>A0A6N7ISX1</accession>
<dbReference type="PANTHER" id="PTHR10954:SF18">
    <property type="entry name" value="RIBONUCLEASE HII"/>
    <property type="match status" value="1"/>
</dbReference>
<keyword evidence="13 14" id="KW-0464">Manganese</keyword>
<evidence type="ECO:0000256" key="7">
    <source>
        <dbReference type="ARBA" id="ARBA00019179"/>
    </source>
</evidence>
<reference evidence="18 19" key="1">
    <citation type="submission" date="2019-10" db="EMBL/GenBank/DDBJ databases">
        <title>Comparative genomics of sulfur disproportionating microorganisms.</title>
        <authorList>
            <person name="Ward L.M."/>
            <person name="Bertran E."/>
            <person name="Johnston D."/>
        </authorList>
    </citation>
    <scope>NUCLEOTIDE SEQUENCE [LARGE SCALE GENOMIC DNA]</scope>
    <source>
        <strain evidence="18 19">DSM 14055</strain>
    </source>
</reference>
<protein>
    <recommendedName>
        <fullName evidence="7 14">Ribonuclease HII</fullName>
        <shortName evidence="14">RNase HII</shortName>
        <ecNumber evidence="6 14">3.1.26.4</ecNumber>
    </recommendedName>
</protein>
<evidence type="ECO:0000256" key="5">
    <source>
        <dbReference type="ARBA" id="ARBA00007383"/>
    </source>
</evidence>
<keyword evidence="12 14" id="KW-0378">Hydrolase</keyword>
<dbReference type="RefSeq" id="WP_341473836.1">
    <property type="nucleotide sequence ID" value="NZ_WHYR01000017.1"/>
</dbReference>
<evidence type="ECO:0000256" key="3">
    <source>
        <dbReference type="ARBA" id="ARBA00004065"/>
    </source>
</evidence>
<dbReference type="CDD" id="cd07182">
    <property type="entry name" value="RNase_HII_bacteria_HII_like"/>
    <property type="match status" value="1"/>
</dbReference>
<comment type="subcellular location">
    <subcellularLocation>
        <location evidence="4 14">Cytoplasm</location>
    </subcellularLocation>
</comment>
<dbReference type="InterPro" id="IPR036397">
    <property type="entry name" value="RNaseH_sf"/>
</dbReference>
<keyword evidence="19" id="KW-1185">Reference proteome</keyword>
<evidence type="ECO:0000313" key="18">
    <source>
        <dbReference type="EMBL" id="MQL52198.1"/>
    </source>
</evidence>
<feature type="binding site" evidence="14 15">
    <location>
        <position position="172"/>
    </location>
    <ligand>
        <name>a divalent metal cation</name>
        <dbReference type="ChEBI" id="CHEBI:60240"/>
    </ligand>
</feature>
<comment type="catalytic activity">
    <reaction evidence="1 14 15 16">
        <text>Endonucleolytic cleavage to 5'-phosphomonoester.</text>
        <dbReference type="EC" id="3.1.26.4"/>
    </reaction>
</comment>
<dbReference type="EMBL" id="WHYR01000017">
    <property type="protein sequence ID" value="MQL52198.1"/>
    <property type="molecule type" value="Genomic_DNA"/>
</dbReference>
<evidence type="ECO:0000313" key="19">
    <source>
        <dbReference type="Proteomes" id="UP000441717"/>
    </source>
</evidence>
<evidence type="ECO:0000256" key="4">
    <source>
        <dbReference type="ARBA" id="ARBA00004496"/>
    </source>
</evidence>
<comment type="similarity">
    <text evidence="5 14 16">Belongs to the RNase HII family.</text>
</comment>
<dbReference type="AlphaFoldDB" id="A0A6N7ISX1"/>